<evidence type="ECO:0000313" key="3">
    <source>
        <dbReference type="EMBL" id="SHJ02013.1"/>
    </source>
</evidence>
<feature type="region of interest" description="Disordered" evidence="1">
    <location>
        <begin position="1"/>
        <end position="128"/>
    </location>
</feature>
<dbReference type="RefSeq" id="WP_060605586.1">
    <property type="nucleotide sequence ID" value="NZ_FQZC01000002.1"/>
</dbReference>
<keyword evidence="2" id="KW-1133">Transmembrane helix</keyword>
<feature type="compositionally biased region" description="Low complexity" evidence="1">
    <location>
        <begin position="108"/>
        <end position="120"/>
    </location>
</feature>
<keyword evidence="2" id="KW-0472">Membrane</keyword>
<comment type="caution">
    <text evidence="3">The sequence shown here is derived from an EMBL/GenBank/DDBJ whole genome shotgun (WGS) entry which is preliminary data.</text>
</comment>
<feature type="transmembrane region" description="Helical" evidence="2">
    <location>
        <begin position="190"/>
        <end position="213"/>
    </location>
</feature>
<evidence type="ECO:0000313" key="4">
    <source>
        <dbReference type="Proteomes" id="UP000184290"/>
    </source>
</evidence>
<feature type="region of interest" description="Disordered" evidence="1">
    <location>
        <begin position="318"/>
        <end position="340"/>
    </location>
</feature>
<proteinExistence type="predicted"/>
<reference evidence="3 4" key="1">
    <citation type="submission" date="2016-11" db="EMBL/GenBank/DDBJ databases">
        <authorList>
            <person name="Varghese N."/>
            <person name="Submissions S."/>
        </authorList>
    </citation>
    <scope>NUCLEOTIDE SEQUENCE [LARGE SCALE GENOMIC DNA]</scope>
    <source>
        <strain evidence="3 4">DSM 21988</strain>
    </source>
</reference>
<gene>
    <name evidence="3" type="ORF">SAMN02745911_1421</name>
</gene>
<sequence>MANRPRRSKASDTTAPKTIDLTAEGKIPAEGAPQVEGPDPAGEPLPEPASAPGAAPEPGTASASEPTPASQPAPKPESRLPAPSQQPSATAGDGVAEQAASQDRSRATPKPESAAAAKADTAADAHPDSATDAFAAEEGFTRPLSEADLSEFEDDETVLSAAAPNAAAAPEAAPYAEPEIHPAPPTTGSLVGAAVGGAVIALVGGGILLYGGLLPGLPVAQPAASQYASAGEVQRLSGDVSAMREVVEQIQSAQAAGGATTSPVSATDFSALSDRVAAAERTLQSGTSASGDLATALDDVRSQIDQVRQAADAAQQAATSAADTANSANEASTAARGDAQQAGQQVASIGSRVDAIESANRNAAIALSAAALKAAIDRGGGFMPELEAYAQASGGGEAVDALRDSAASGVTTLAQLQADWPELERTLLLAVRPETANAPVGDQFMAGLRSLVTVRPEGAASETAEGPEGAVARMDSALRQGDLSTFLSERQTLPEPAQQASADFAARVEARLQAGELVDGALTNALNATTPTAE</sequence>
<name>A0ABY1IDI6_9HYPH</name>
<organism evidence="3 4">
    <name type="scientific">Aureimonas altamirensis DSM 21988</name>
    <dbReference type="NCBI Taxonomy" id="1121026"/>
    <lineage>
        <taxon>Bacteria</taxon>
        <taxon>Pseudomonadati</taxon>
        <taxon>Pseudomonadota</taxon>
        <taxon>Alphaproteobacteria</taxon>
        <taxon>Hyphomicrobiales</taxon>
        <taxon>Aurantimonadaceae</taxon>
        <taxon>Aureimonas</taxon>
    </lineage>
</organism>
<evidence type="ECO:0000256" key="2">
    <source>
        <dbReference type="SAM" id="Phobius"/>
    </source>
</evidence>
<protein>
    <submittedName>
        <fullName evidence="3">Uncharacterized conserved protein</fullName>
    </submittedName>
</protein>
<feature type="compositionally biased region" description="Low complexity" evidence="1">
    <location>
        <begin position="50"/>
        <end position="66"/>
    </location>
</feature>
<keyword evidence="4" id="KW-1185">Reference proteome</keyword>
<dbReference type="Proteomes" id="UP000184290">
    <property type="component" value="Unassembled WGS sequence"/>
</dbReference>
<dbReference type="EMBL" id="FQZC01000002">
    <property type="protein sequence ID" value="SHJ02013.1"/>
    <property type="molecule type" value="Genomic_DNA"/>
</dbReference>
<keyword evidence="2" id="KW-0812">Transmembrane</keyword>
<accession>A0ABY1IDI6</accession>
<evidence type="ECO:0000256" key="1">
    <source>
        <dbReference type="SAM" id="MobiDB-lite"/>
    </source>
</evidence>